<feature type="region of interest" description="Disordered" evidence="1">
    <location>
        <begin position="28"/>
        <end position="53"/>
    </location>
</feature>
<evidence type="ECO:0000256" key="1">
    <source>
        <dbReference type="SAM" id="MobiDB-lite"/>
    </source>
</evidence>
<feature type="region of interest" description="Disordered" evidence="1">
    <location>
        <begin position="263"/>
        <end position="308"/>
    </location>
</feature>
<accession>A0ABP0CDS0</accession>
<keyword evidence="3" id="KW-1185">Reference proteome</keyword>
<gene>
    <name evidence="2" type="ORF">SCUCBS95973_007413</name>
</gene>
<evidence type="ECO:0000313" key="2">
    <source>
        <dbReference type="EMBL" id="CAK7229968.1"/>
    </source>
</evidence>
<evidence type="ECO:0000313" key="3">
    <source>
        <dbReference type="Proteomes" id="UP001642405"/>
    </source>
</evidence>
<comment type="caution">
    <text evidence="2">The sequence shown here is derived from an EMBL/GenBank/DDBJ whole genome shotgun (WGS) entry which is preliminary data.</text>
</comment>
<protein>
    <submittedName>
        <fullName evidence="2">Uncharacterized protein</fullName>
    </submittedName>
</protein>
<feature type="compositionally biased region" description="Low complexity" evidence="1">
    <location>
        <begin position="266"/>
        <end position="275"/>
    </location>
</feature>
<name>A0ABP0CDS0_9PEZI</name>
<feature type="compositionally biased region" description="Pro residues" evidence="1">
    <location>
        <begin position="276"/>
        <end position="286"/>
    </location>
</feature>
<sequence>MQQPANPPVLHDYTVISNASAAVPRLLVSEPSPDPVPAPTSPQALLADTSAPPTPLTPMMPGSATCSDDTFVGTIKSGDETNSNDSLDPAILTNAERNAMTSRWIDSVSKYGPTDWLNCTFIDEDAAAAKIFGAQRHYNYSINGDVNPAARDDMTELTADRQRLPTLLRATDLGKGQRRSLMGMMAGADGRLRLGAAFRSQHGDGGPMEPTGALYNLRMRIVCNFAQQCRDAEHSAVAAPDIPPIDTAAASAPMLATGLVGPCDMAAPRPSARPLTPTPRTPPPHPQAALPTTPSTSATPPSESSKVVPICRRCARGTDFVMREQHGRLFLETVLLPLSERGTYSDMLVHVNTCVAERIFAESGMDVTGNKKAPSLSWEGTKTMPIYEDYQGALTLATHRQRVLSMLPMATDRYGLLYGEKNK</sequence>
<proteinExistence type="predicted"/>
<dbReference type="EMBL" id="CAWUHB010000051">
    <property type="protein sequence ID" value="CAK7229968.1"/>
    <property type="molecule type" value="Genomic_DNA"/>
</dbReference>
<dbReference type="Proteomes" id="UP001642405">
    <property type="component" value="Unassembled WGS sequence"/>
</dbReference>
<reference evidence="2 3" key="1">
    <citation type="submission" date="2024-01" db="EMBL/GenBank/DDBJ databases">
        <authorList>
            <person name="Allen C."/>
            <person name="Tagirdzhanova G."/>
        </authorList>
    </citation>
    <scope>NUCLEOTIDE SEQUENCE [LARGE SCALE GENOMIC DNA]</scope>
</reference>
<feature type="compositionally biased region" description="Low complexity" evidence="1">
    <location>
        <begin position="287"/>
        <end position="305"/>
    </location>
</feature>
<organism evidence="2 3">
    <name type="scientific">Sporothrix curviconia</name>
    <dbReference type="NCBI Taxonomy" id="1260050"/>
    <lineage>
        <taxon>Eukaryota</taxon>
        <taxon>Fungi</taxon>
        <taxon>Dikarya</taxon>
        <taxon>Ascomycota</taxon>
        <taxon>Pezizomycotina</taxon>
        <taxon>Sordariomycetes</taxon>
        <taxon>Sordariomycetidae</taxon>
        <taxon>Ophiostomatales</taxon>
        <taxon>Ophiostomataceae</taxon>
        <taxon>Sporothrix</taxon>
    </lineage>
</organism>